<evidence type="ECO:0000313" key="2">
    <source>
        <dbReference type="Proteomes" id="UP000004699"/>
    </source>
</evidence>
<evidence type="ECO:0000313" key="1">
    <source>
        <dbReference type="EMBL" id="EED34502.1"/>
    </source>
</evidence>
<reference evidence="2" key="1">
    <citation type="journal article" date="2013" name="BMC Microbiol.">
        <title>Taxonomy and evolution of bacteriochlorophyll a-containing members of the OM60/NOR5 clade of marine gammaproteobacteria: description of Luminiphilus syltensis gen. nov., sp. nov., reclassification of Haliea rubra as Pseudohaliea rubra gen. nov., comb. nov., and emendation of Chromatocurvus halotolerans.</title>
        <authorList>
            <person name="Spring S."/>
            <person name="Riedel T."/>
            <person name="Sproer C."/>
            <person name="Yan S."/>
            <person name="Harder J."/>
            <person name="Fuchs B.M."/>
        </authorList>
    </citation>
    <scope>NUCLEOTIDE SEQUENCE [LARGE SCALE GENOMIC DNA]</scope>
    <source>
        <strain evidence="2">NOR51-B</strain>
    </source>
</reference>
<protein>
    <submittedName>
        <fullName evidence="1">Uncharacterized protein</fullName>
    </submittedName>
</protein>
<gene>
    <name evidence="1" type="ORF">NOR51B_439</name>
</gene>
<dbReference type="Proteomes" id="UP000004699">
    <property type="component" value="Unassembled WGS sequence"/>
</dbReference>
<dbReference type="HOGENOM" id="CLU_2753052_0_0_6"/>
<keyword evidence="2" id="KW-1185">Reference proteome</keyword>
<sequence length="70" mass="7728">MDNLAYSTIFDAVTPDREDAADVELREDLTHLLRGIFEQRESAQLDASGRDGGKVDTLSSDKLIGYLAKL</sequence>
<proteinExistence type="predicted"/>
<organism evidence="1 2">
    <name type="scientific">Luminiphilus syltensis NOR5-1B</name>
    <dbReference type="NCBI Taxonomy" id="565045"/>
    <lineage>
        <taxon>Bacteria</taxon>
        <taxon>Pseudomonadati</taxon>
        <taxon>Pseudomonadota</taxon>
        <taxon>Gammaproteobacteria</taxon>
        <taxon>Cellvibrionales</taxon>
        <taxon>Halieaceae</taxon>
        <taxon>Luminiphilus</taxon>
    </lineage>
</organism>
<dbReference type="RefSeq" id="WP_009019250.1">
    <property type="nucleotide sequence ID" value="NZ_DS999411.1"/>
</dbReference>
<dbReference type="OrthoDB" id="9788479at2"/>
<accession>B8KUX4</accession>
<name>B8KUX4_9GAMM</name>
<dbReference type="EMBL" id="DS999411">
    <property type="protein sequence ID" value="EED34502.1"/>
    <property type="molecule type" value="Genomic_DNA"/>
</dbReference>
<dbReference type="AlphaFoldDB" id="B8KUX4"/>